<name>A0ABX2PYD3_9RHOB</name>
<dbReference type="RefSeq" id="WP_176867705.1">
    <property type="nucleotide sequence ID" value="NZ_JABXWT010000041.1"/>
</dbReference>
<feature type="domain" description="Calcineurin-like phosphoesterase" evidence="1">
    <location>
        <begin position="202"/>
        <end position="408"/>
    </location>
</feature>
<dbReference type="Gene3D" id="3.60.21.10">
    <property type="match status" value="1"/>
</dbReference>
<dbReference type="SUPFAM" id="SSF56300">
    <property type="entry name" value="Metallo-dependent phosphatases"/>
    <property type="match status" value="1"/>
</dbReference>
<evidence type="ECO:0000259" key="1">
    <source>
        <dbReference type="Pfam" id="PF00149"/>
    </source>
</evidence>
<dbReference type="Pfam" id="PF00149">
    <property type="entry name" value="Metallophos"/>
    <property type="match status" value="1"/>
</dbReference>
<dbReference type="InterPro" id="IPR004843">
    <property type="entry name" value="Calcineurin-like_PHP"/>
</dbReference>
<dbReference type="Proteomes" id="UP000630805">
    <property type="component" value="Unassembled WGS sequence"/>
</dbReference>
<proteinExistence type="predicted"/>
<sequence>MTAMTQTEADVLEKITVLLQKPEDRPPSDQIDVALDPAKIIKDLEEFYELLKESDAMLKATVPYLAWPHHRPELPALGEIEFGILPYWAKNPKQIPGYEDIPDVFLKFLRLVDDLGLIPQPTVTLSDYEKLRTAVQSNMAISPDGTSWEIGNFGQLDYRWLEAPINMLLVNHYYNKHPWPMPVLNDPDKSPHVGKIPEDRVTFAVAGDWGTGGENAKAVRHAAMHLKQAPEYLFHLGDVYYTGTPQQSLSMPFLGAGYEVAHLVDFWPKEDLKPGRSFTMNSNHEMYTGARGLFEDALLSSPIFSHQNGFTYGMLENKNWQIFYLDSAYYSPDFLKMFGALSEDQIGFVQSMRKGNTDKKTIVMTHHTPFDVTGKVEQVKDNKSLLRDVARALDNNLPDYWYFGHIHDGIVYTPKQVTASKDGPAIAGTCHMRCAGHASMPYGAPWALAKVGSTPPFKESDFIDGIEFFAQTPMPKCGLRVLNGFMTFALTGAGIEEAFYDSDGKKTWPCKTRVTT</sequence>
<protein>
    <submittedName>
        <fullName evidence="2">Metallophosphoesterase</fullName>
    </submittedName>
</protein>
<dbReference type="InterPro" id="IPR029052">
    <property type="entry name" value="Metallo-depent_PP-like"/>
</dbReference>
<organism evidence="2 3">
    <name type="scientific">Ruegeria haliotis</name>
    <dbReference type="NCBI Taxonomy" id="2747601"/>
    <lineage>
        <taxon>Bacteria</taxon>
        <taxon>Pseudomonadati</taxon>
        <taxon>Pseudomonadota</taxon>
        <taxon>Alphaproteobacteria</taxon>
        <taxon>Rhodobacterales</taxon>
        <taxon>Roseobacteraceae</taxon>
        <taxon>Ruegeria</taxon>
    </lineage>
</organism>
<evidence type="ECO:0000313" key="2">
    <source>
        <dbReference type="EMBL" id="NVO58655.1"/>
    </source>
</evidence>
<reference evidence="2 3" key="1">
    <citation type="submission" date="2020-06" db="EMBL/GenBank/DDBJ databases">
        <authorList>
            <person name="Cao W.R."/>
        </authorList>
    </citation>
    <scope>NUCLEOTIDE SEQUENCE [LARGE SCALE GENOMIC DNA]</scope>
    <source>
        <strain evidence="2 3">B1Z28</strain>
    </source>
</reference>
<comment type="caution">
    <text evidence="2">The sequence shown here is derived from an EMBL/GenBank/DDBJ whole genome shotgun (WGS) entry which is preliminary data.</text>
</comment>
<dbReference type="EMBL" id="JABXWT010000041">
    <property type="protein sequence ID" value="NVO58655.1"/>
    <property type="molecule type" value="Genomic_DNA"/>
</dbReference>
<evidence type="ECO:0000313" key="3">
    <source>
        <dbReference type="Proteomes" id="UP000630805"/>
    </source>
</evidence>
<gene>
    <name evidence="2" type="ORF">HW561_23035</name>
</gene>
<accession>A0ABX2PYD3</accession>
<keyword evidence="3" id="KW-1185">Reference proteome</keyword>